<sequence>MIETFVMNSFGCDDVGIIIRGKISEWTADIIREYEAKFHNCEIIVSTWNNENTDDIPCKIVKSAEPKMSSPHKSMINHQTILAKEGLKKTSKDIVMVCRSDQFIHSQNIFNIFKNKCPKTKILVTSVPGYLNGVPNDYRYEYAICDFCQIAKNNLMHDFWDYVPYFDGSRSISVAKTLTKNYVKNIKKDSREWKSVKDLYFYEINYYRDFQIEW</sequence>
<evidence type="ECO:0000313" key="1">
    <source>
        <dbReference type="EMBL" id="SVC01897.1"/>
    </source>
</evidence>
<proteinExistence type="predicted"/>
<dbReference type="Pfam" id="PF07507">
    <property type="entry name" value="WavE"/>
    <property type="match status" value="1"/>
</dbReference>
<accession>A0A382IRS3</accession>
<reference evidence="1" key="1">
    <citation type="submission" date="2018-05" db="EMBL/GenBank/DDBJ databases">
        <authorList>
            <person name="Lanie J.A."/>
            <person name="Ng W.-L."/>
            <person name="Kazmierczak K.M."/>
            <person name="Andrzejewski T.M."/>
            <person name="Davidsen T.M."/>
            <person name="Wayne K.J."/>
            <person name="Tettelin H."/>
            <person name="Glass J.I."/>
            <person name="Rusch D."/>
            <person name="Podicherti R."/>
            <person name="Tsui H.-C.T."/>
            <person name="Winkler M.E."/>
        </authorList>
    </citation>
    <scope>NUCLEOTIDE SEQUENCE</scope>
</reference>
<organism evidence="1">
    <name type="scientific">marine metagenome</name>
    <dbReference type="NCBI Taxonomy" id="408172"/>
    <lineage>
        <taxon>unclassified sequences</taxon>
        <taxon>metagenomes</taxon>
        <taxon>ecological metagenomes</taxon>
    </lineage>
</organism>
<protein>
    <recommendedName>
        <fullName evidence="2">Glycosyltransferase 2-like domain-containing protein</fullName>
    </recommendedName>
</protein>
<dbReference type="AlphaFoldDB" id="A0A382IRS3"/>
<name>A0A382IRS3_9ZZZZ</name>
<gene>
    <name evidence="1" type="ORF">METZ01_LOCUS254751</name>
</gene>
<feature type="non-terminal residue" evidence="1">
    <location>
        <position position="214"/>
    </location>
</feature>
<evidence type="ECO:0008006" key="2">
    <source>
        <dbReference type="Google" id="ProtNLM"/>
    </source>
</evidence>
<dbReference type="InterPro" id="IPR011122">
    <property type="entry name" value="WavE"/>
</dbReference>
<dbReference type="EMBL" id="UINC01068921">
    <property type="protein sequence ID" value="SVC01897.1"/>
    <property type="molecule type" value="Genomic_DNA"/>
</dbReference>